<gene>
    <name evidence="4" type="ORF">B0H67DRAFT_664020</name>
</gene>
<evidence type="ECO:0000313" key="4">
    <source>
        <dbReference type="EMBL" id="KAK0714525.1"/>
    </source>
</evidence>
<dbReference type="Pfam" id="PF24676">
    <property type="entry name" value="DUF7656"/>
    <property type="match status" value="1"/>
</dbReference>
<feature type="domain" description="DUF8206" evidence="3">
    <location>
        <begin position="919"/>
        <end position="996"/>
    </location>
</feature>
<dbReference type="InterPro" id="IPR058519">
    <property type="entry name" value="DUF8206"/>
</dbReference>
<accession>A0AA40AEV5</accession>
<proteinExistence type="predicted"/>
<dbReference type="AlphaFoldDB" id="A0AA40AEV5"/>
<dbReference type="InterPro" id="IPR056073">
    <property type="entry name" value="DUF7656"/>
</dbReference>
<evidence type="ECO:0008006" key="6">
    <source>
        <dbReference type="Google" id="ProtNLM"/>
    </source>
</evidence>
<organism evidence="4 5">
    <name type="scientific">Lasiosphaeris hirsuta</name>
    <dbReference type="NCBI Taxonomy" id="260670"/>
    <lineage>
        <taxon>Eukaryota</taxon>
        <taxon>Fungi</taxon>
        <taxon>Dikarya</taxon>
        <taxon>Ascomycota</taxon>
        <taxon>Pezizomycotina</taxon>
        <taxon>Sordariomycetes</taxon>
        <taxon>Sordariomycetidae</taxon>
        <taxon>Sordariales</taxon>
        <taxon>Lasiosphaeriaceae</taxon>
        <taxon>Lasiosphaeris</taxon>
    </lineage>
</organism>
<dbReference type="InterPro" id="IPR025662">
    <property type="entry name" value="Sigma_54_int_dom_ATP-bd_1"/>
</dbReference>
<evidence type="ECO:0000259" key="2">
    <source>
        <dbReference type="Pfam" id="PF24676"/>
    </source>
</evidence>
<evidence type="ECO:0000259" key="1">
    <source>
        <dbReference type="Pfam" id="PF24674"/>
    </source>
</evidence>
<dbReference type="Gene3D" id="3.40.50.300">
    <property type="entry name" value="P-loop containing nucleotide triphosphate hydrolases"/>
    <property type="match status" value="1"/>
</dbReference>
<name>A0AA40AEV5_9PEZI</name>
<dbReference type="EMBL" id="JAUKUA010000004">
    <property type="protein sequence ID" value="KAK0714525.1"/>
    <property type="molecule type" value="Genomic_DNA"/>
</dbReference>
<feature type="domain" description="DUF7656" evidence="2">
    <location>
        <begin position="382"/>
        <end position="482"/>
    </location>
</feature>
<dbReference type="Pfam" id="PF26633">
    <property type="entry name" value="DUF8206"/>
    <property type="match status" value="1"/>
</dbReference>
<dbReference type="SUPFAM" id="SSF52540">
    <property type="entry name" value="P-loop containing nucleoside triphosphate hydrolases"/>
    <property type="match status" value="1"/>
</dbReference>
<dbReference type="PROSITE" id="PS00675">
    <property type="entry name" value="SIGMA54_INTERACT_1"/>
    <property type="match status" value="1"/>
</dbReference>
<dbReference type="PANTHER" id="PTHR32046">
    <property type="entry name" value="G DOMAIN-CONTAINING PROTEIN"/>
    <property type="match status" value="1"/>
</dbReference>
<sequence length="1175" mass="131080">MSANSHRRPALGENVPLGTLYDARTDTFLPQCRLMAGTIPPESLTVSPEAKVDIKICAGPSRMDKFGLLGFHHDLIASLIAGCVQSHGITKYLDIGRQPDGGSTAALLYRLSTLTELLTIGAAGGVAFDLEALRAAEATHVVVRVEWGVQSVIEIRPLSGSLDVAALADVAERLKMAMSIDTSSDAHQPSSAGLDIRIFSDTMEHPIVTRDLSEALSFIRLLPAQVRQLYHGKGRPISYELLPFGILGYMNQALAAGNLTACRIVSLDAGYVEQLVSKLDDLQASYRRLSEYDAYVFKHQKFVSKPHFRSTEERVNRGESGVGAAFTDQLSVLLKEVRSGVKPALELSRHLHSFAGSASSPASLLAAEEAEVRAKVEFAAAVVANGGIYVGFSGRSLSWVLEQNSDRDLYVMSYSAAALGQDTWDDNRALVMELLETEARQSAAVVIVDRDAEQGGEMDTGRCRVAKYQGGKRVVDDVLEQRASVSNKCLIRFDPATLDSREMQKPVKRRFIKTACPGSRCGSEIRDWICSECACAVEYGYTDEYIYCDCGRSAFWHWDFRCCSPTHGDGYTAYGERRLESLLKRLTPSDHVNILILGETGVGKSTFINAFVNYLTYGSLDEAKQADELVSVIPCAFSTQVADEATGEFVEHHVRIGHDSGRADEQDGLEGGSATQQTMVYPVTIGNRVIRLIDTPGIGDTRGLEYDRKNVADVLATLRDYDDLHGIIILVKPNNARLTLTFEFCMKELLTHLHRNAVSNLVFGLTGARASNYAPGDTFIPLKSIVAEHKDAGMSLSSKTIYCFDSESFRYLAAVKQNVPMPNEEDFRNSWRHSSSEAFRLLEHLAIKKPHSTAQTIRLNSARLLIAQLTKPMAEISAVIRKNINLCEEQMLDLQNERLLGDKLRKRLVFETTHLRVRKLSKPRTVCTDVICREFQDDGTGTRRAVYKTHCHAECYLIDVKIEEVAHPSLMHCAAFNKNGKCEKCQHNWQQHVHVKEEIEEYLVLANDKEIEKRLYQNSSDITLRQAGIASLERRITEYRQEHQQVSLSAARFVLFLRKDSIATFNNKLIEYINHLIEEEEGKVQVGGDPKKLRALREDKKKHIELVEIMEQNMRLDPTQYPALDETGVDREVKELYKLKHFGGNLRSVKEAIVTSHQATNREVMVCVCLQKTKR</sequence>
<dbReference type="PANTHER" id="PTHR32046:SF11">
    <property type="entry name" value="IMMUNE-ASSOCIATED NUCLEOTIDE-BINDING PROTEIN 10-LIKE"/>
    <property type="match status" value="1"/>
</dbReference>
<dbReference type="Pfam" id="PF24674">
    <property type="entry name" value="MACPF_SNTX"/>
    <property type="match status" value="1"/>
</dbReference>
<evidence type="ECO:0000313" key="5">
    <source>
        <dbReference type="Proteomes" id="UP001172102"/>
    </source>
</evidence>
<keyword evidence="5" id="KW-1185">Reference proteome</keyword>
<dbReference type="InterPro" id="IPR027417">
    <property type="entry name" value="P-loop_NTPase"/>
</dbReference>
<evidence type="ECO:0000259" key="3">
    <source>
        <dbReference type="Pfam" id="PF26633"/>
    </source>
</evidence>
<dbReference type="Proteomes" id="UP001172102">
    <property type="component" value="Unassembled WGS sequence"/>
</dbReference>
<protein>
    <recommendedName>
        <fullName evidence="6">G domain-containing protein</fullName>
    </recommendedName>
</protein>
<feature type="domain" description="SNTX MACPF/CDC-like" evidence="1">
    <location>
        <begin position="7"/>
        <end position="246"/>
    </location>
</feature>
<dbReference type="InterPro" id="IPR056072">
    <property type="entry name" value="SNTX_MACPF/CDC-like_dom"/>
</dbReference>
<comment type="caution">
    <text evidence="4">The sequence shown here is derived from an EMBL/GenBank/DDBJ whole genome shotgun (WGS) entry which is preliminary data.</text>
</comment>
<reference evidence="4" key="1">
    <citation type="submission" date="2023-06" db="EMBL/GenBank/DDBJ databases">
        <title>Genome-scale phylogeny and comparative genomics of the fungal order Sordariales.</title>
        <authorList>
            <consortium name="Lawrence Berkeley National Laboratory"/>
            <person name="Hensen N."/>
            <person name="Bonometti L."/>
            <person name="Westerberg I."/>
            <person name="Brannstrom I.O."/>
            <person name="Guillou S."/>
            <person name="Cros-Aarteil S."/>
            <person name="Calhoun S."/>
            <person name="Haridas S."/>
            <person name="Kuo A."/>
            <person name="Mondo S."/>
            <person name="Pangilinan J."/>
            <person name="Riley R."/>
            <person name="Labutti K."/>
            <person name="Andreopoulos B."/>
            <person name="Lipzen A."/>
            <person name="Chen C."/>
            <person name="Yanf M."/>
            <person name="Daum C."/>
            <person name="Ng V."/>
            <person name="Clum A."/>
            <person name="Steindorff A."/>
            <person name="Ohm R."/>
            <person name="Martin F."/>
            <person name="Silar P."/>
            <person name="Natvig D."/>
            <person name="Lalanne C."/>
            <person name="Gautier V."/>
            <person name="Ament-Velasquez S.L."/>
            <person name="Kruys A."/>
            <person name="Hutchinson M.I."/>
            <person name="Powell A.J."/>
            <person name="Barry K."/>
            <person name="Miller A.N."/>
            <person name="Grigoriev I.V."/>
            <person name="Debuchy R."/>
            <person name="Gladieux P."/>
            <person name="Thoren M.H."/>
            <person name="Johannesson H."/>
        </authorList>
    </citation>
    <scope>NUCLEOTIDE SEQUENCE</scope>
    <source>
        <strain evidence="4">SMH4607-1</strain>
    </source>
</reference>
<dbReference type="CDD" id="cd00882">
    <property type="entry name" value="Ras_like_GTPase"/>
    <property type="match status" value="1"/>
</dbReference>